<dbReference type="SMART" id="SM00448">
    <property type="entry name" value="REC"/>
    <property type="match status" value="1"/>
</dbReference>
<dbReference type="InterPro" id="IPR011006">
    <property type="entry name" value="CheY-like_superfamily"/>
</dbReference>
<keyword evidence="1 2" id="KW-0597">Phosphoprotein</keyword>
<gene>
    <name evidence="4" type="ORF">ABID43_000537</name>
</gene>
<evidence type="ECO:0000313" key="5">
    <source>
        <dbReference type="Proteomes" id="UP001549145"/>
    </source>
</evidence>
<dbReference type="EMBL" id="JBEPMM010000001">
    <property type="protein sequence ID" value="MET3691018.1"/>
    <property type="molecule type" value="Genomic_DNA"/>
</dbReference>
<dbReference type="RefSeq" id="WP_238281849.1">
    <property type="nucleotide sequence ID" value="NZ_BPQL01000142.1"/>
</dbReference>
<evidence type="ECO:0000259" key="3">
    <source>
        <dbReference type="PROSITE" id="PS50110"/>
    </source>
</evidence>
<dbReference type="Gene3D" id="3.40.50.2300">
    <property type="match status" value="1"/>
</dbReference>
<evidence type="ECO:0000256" key="2">
    <source>
        <dbReference type="PROSITE-ProRule" id="PRU00169"/>
    </source>
</evidence>
<dbReference type="InterPro" id="IPR001789">
    <property type="entry name" value="Sig_transdc_resp-reg_receiver"/>
</dbReference>
<dbReference type="PANTHER" id="PTHR44591">
    <property type="entry name" value="STRESS RESPONSE REGULATOR PROTEIN 1"/>
    <property type="match status" value="1"/>
</dbReference>
<dbReference type="PANTHER" id="PTHR44591:SF21">
    <property type="entry name" value="TWO-COMPONENT RESPONSE REGULATOR"/>
    <property type="match status" value="1"/>
</dbReference>
<dbReference type="PROSITE" id="PS50110">
    <property type="entry name" value="RESPONSE_REGULATORY"/>
    <property type="match status" value="1"/>
</dbReference>
<organism evidence="4 5">
    <name type="scientific">Methylobacterium goesingense</name>
    <dbReference type="NCBI Taxonomy" id="243690"/>
    <lineage>
        <taxon>Bacteria</taxon>
        <taxon>Pseudomonadati</taxon>
        <taxon>Pseudomonadota</taxon>
        <taxon>Alphaproteobacteria</taxon>
        <taxon>Hyphomicrobiales</taxon>
        <taxon>Methylobacteriaceae</taxon>
        <taxon>Methylobacterium</taxon>
    </lineage>
</organism>
<dbReference type="Proteomes" id="UP001549145">
    <property type="component" value="Unassembled WGS sequence"/>
</dbReference>
<comment type="caution">
    <text evidence="4">The sequence shown here is derived from an EMBL/GenBank/DDBJ whole genome shotgun (WGS) entry which is preliminary data.</text>
</comment>
<evidence type="ECO:0000256" key="1">
    <source>
        <dbReference type="ARBA" id="ARBA00022553"/>
    </source>
</evidence>
<protein>
    <submittedName>
        <fullName evidence="4">CheY-like chemotaxis protein</fullName>
    </submittedName>
</protein>
<feature type="modified residue" description="4-aspartylphosphate" evidence="2">
    <location>
        <position position="58"/>
    </location>
</feature>
<dbReference type="Pfam" id="PF00072">
    <property type="entry name" value="Response_reg"/>
    <property type="match status" value="1"/>
</dbReference>
<name>A0ABV2KZL3_9HYPH</name>
<sequence length="125" mass="13496">MSASAKPRVLMVEDESMLLEVITADLEDAGFGVLQAATAEVAMKILRTEASVDVLFTDIRLPGQMDGWQLAEAARTLRPDLPVIYATGFTQTPPRLIEGSLFLTKPYRAAALIKAITAFTTPSQA</sequence>
<accession>A0ABV2KZL3</accession>
<reference evidence="4 5" key="1">
    <citation type="submission" date="2024-06" db="EMBL/GenBank/DDBJ databases">
        <title>Genomic Encyclopedia of Type Strains, Phase IV (KMG-IV): sequencing the most valuable type-strain genomes for metagenomic binning, comparative biology and taxonomic classification.</title>
        <authorList>
            <person name="Goeker M."/>
        </authorList>
    </citation>
    <scope>NUCLEOTIDE SEQUENCE [LARGE SCALE GENOMIC DNA]</scope>
    <source>
        <strain evidence="4 5">DSM 21331</strain>
    </source>
</reference>
<dbReference type="InterPro" id="IPR050595">
    <property type="entry name" value="Bact_response_regulator"/>
</dbReference>
<feature type="domain" description="Response regulatory" evidence="3">
    <location>
        <begin position="8"/>
        <end position="120"/>
    </location>
</feature>
<evidence type="ECO:0000313" key="4">
    <source>
        <dbReference type="EMBL" id="MET3691018.1"/>
    </source>
</evidence>
<dbReference type="SUPFAM" id="SSF52172">
    <property type="entry name" value="CheY-like"/>
    <property type="match status" value="1"/>
</dbReference>
<keyword evidence="5" id="KW-1185">Reference proteome</keyword>
<proteinExistence type="predicted"/>